<dbReference type="RefSeq" id="WP_160383099.1">
    <property type="nucleotide sequence ID" value="NZ_WNXQ01000007.1"/>
</dbReference>
<reference evidence="1 2" key="1">
    <citation type="submission" date="2019-11" db="EMBL/GenBank/DDBJ databases">
        <title>Pseudooceanicola pacifica sp. nov., isolated from deep-sea sediment of the Pacific Ocean.</title>
        <authorList>
            <person name="Lyu L."/>
        </authorList>
    </citation>
    <scope>NUCLEOTIDE SEQUENCE [LARGE SCALE GENOMIC DNA]</scope>
    <source>
        <strain evidence="1 2">216_PA32_1</strain>
    </source>
</reference>
<name>A0A844WE85_9RHOB</name>
<evidence type="ECO:0000313" key="1">
    <source>
        <dbReference type="EMBL" id="MWB78882.1"/>
    </source>
</evidence>
<proteinExistence type="predicted"/>
<dbReference type="GO" id="GO:0032259">
    <property type="term" value="P:methylation"/>
    <property type="evidence" value="ECO:0007669"/>
    <property type="project" value="UniProtKB-KW"/>
</dbReference>
<dbReference type="InterPro" id="IPR029063">
    <property type="entry name" value="SAM-dependent_MTases_sf"/>
</dbReference>
<comment type="caution">
    <text evidence="1">The sequence shown here is derived from an EMBL/GenBank/DDBJ whole genome shotgun (WGS) entry which is preliminary data.</text>
</comment>
<keyword evidence="1" id="KW-0489">Methyltransferase</keyword>
<dbReference type="AlphaFoldDB" id="A0A844WE85"/>
<keyword evidence="2" id="KW-1185">Reference proteome</keyword>
<sequence>MKRFEFDPDGDVAEDIRTKYGHDSDLLKIYAGTKDVQVNKWHHYIPIYDRYFSPYRGKPIKMLEIGVKKGGSLKMWREYFGDEAIIYGIDIDEKCREFDGQAAQVRIGSQDDPEFLDEVVDEMGGVDIVLDDGSHVMQHIMASLMALYPRLSNGGLYAIEDLHTAFWPGFGGGLKSRGNFFNRVRRMVDDMHRWYHDGKPTFPQMDKAISGIHIHDSMCLFEKAEIPKPTFSRVK</sequence>
<dbReference type="Gene3D" id="3.40.50.150">
    <property type="entry name" value="Vaccinia Virus protein VP39"/>
    <property type="match status" value="1"/>
</dbReference>
<evidence type="ECO:0000313" key="2">
    <source>
        <dbReference type="Proteomes" id="UP000443843"/>
    </source>
</evidence>
<keyword evidence="1" id="KW-0808">Transferase</keyword>
<dbReference type="GO" id="GO:0008168">
    <property type="term" value="F:methyltransferase activity"/>
    <property type="evidence" value="ECO:0007669"/>
    <property type="project" value="UniProtKB-KW"/>
</dbReference>
<dbReference type="SUPFAM" id="SSF53335">
    <property type="entry name" value="S-adenosyl-L-methionine-dependent methyltransferases"/>
    <property type="match status" value="1"/>
</dbReference>
<dbReference type="EMBL" id="WNXQ01000007">
    <property type="protein sequence ID" value="MWB78882.1"/>
    <property type="molecule type" value="Genomic_DNA"/>
</dbReference>
<organism evidence="1 2">
    <name type="scientific">Pseudooceanicola pacificus</name>
    <dbReference type="NCBI Taxonomy" id="2676438"/>
    <lineage>
        <taxon>Bacteria</taxon>
        <taxon>Pseudomonadati</taxon>
        <taxon>Pseudomonadota</taxon>
        <taxon>Alphaproteobacteria</taxon>
        <taxon>Rhodobacterales</taxon>
        <taxon>Paracoccaceae</taxon>
        <taxon>Pseudooceanicola</taxon>
    </lineage>
</organism>
<accession>A0A844WE85</accession>
<dbReference type="Pfam" id="PF13578">
    <property type="entry name" value="Methyltransf_24"/>
    <property type="match status" value="1"/>
</dbReference>
<dbReference type="Proteomes" id="UP000443843">
    <property type="component" value="Unassembled WGS sequence"/>
</dbReference>
<protein>
    <submittedName>
        <fullName evidence="1">Class I SAM-dependent methyltransferase</fullName>
    </submittedName>
</protein>
<gene>
    <name evidence="1" type="ORF">GLS40_12650</name>
</gene>